<name>A0A0B1T7S0_OESDE</name>
<sequence>MKFSRHFSAVTVTDSTMIARKNLNAVNATLLFAQHYTDNRKQCSLVSVAVSQARHTLPPVNQDPEVQAKAGFLIWFSFPRNRGKATSRSVLTPK</sequence>
<gene>
    <name evidence="1" type="ORF">OESDEN_08264</name>
</gene>
<accession>A0A0B1T7S0</accession>
<evidence type="ECO:0000313" key="2">
    <source>
        <dbReference type="Proteomes" id="UP000053660"/>
    </source>
</evidence>
<organism evidence="1 2">
    <name type="scientific">Oesophagostomum dentatum</name>
    <name type="common">Nodular worm</name>
    <dbReference type="NCBI Taxonomy" id="61180"/>
    <lineage>
        <taxon>Eukaryota</taxon>
        <taxon>Metazoa</taxon>
        <taxon>Ecdysozoa</taxon>
        <taxon>Nematoda</taxon>
        <taxon>Chromadorea</taxon>
        <taxon>Rhabditida</taxon>
        <taxon>Rhabditina</taxon>
        <taxon>Rhabditomorpha</taxon>
        <taxon>Strongyloidea</taxon>
        <taxon>Strongylidae</taxon>
        <taxon>Oesophagostomum</taxon>
    </lineage>
</organism>
<proteinExistence type="predicted"/>
<protein>
    <submittedName>
        <fullName evidence="1">Uncharacterized protein</fullName>
    </submittedName>
</protein>
<evidence type="ECO:0000313" key="1">
    <source>
        <dbReference type="EMBL" id="KHJ91857.1"/>
    </source>
</evidence>
<reference evidence="1 2" key="1">
    <citation type="submission" date="2014-03" db="EMBL/GenBank/DDBJ databases">
        <title>Draft genome of the hookworm Oesophagostomum dentatum.</title>
        <authorList>
            <person name="Mitreva M."/>
        </authorList>
    </citation>
    <scope>NUCLEOTIDE SEQUENCE [LARGE SCALE GENOMIC DNA]</scope>
    <source>
        <strain evidence="1 2">OD-Hann</strain>
    </source>
</reference>
<dbReference type="EMBL" id="KN551750">
    <property type="protein sequence ID" value="KHJ91857.1"/>
    <property type="molecule type" value="Genomic_DNA"/>
</dbReference>
<dbReference type="Proteomes" id="UP000053660">
    <property type="component" value="Unassembled WGS sequence"/>
</dbReference>
<dbReference type="AlphaFoldDB" id="A0A0B1T7S0"/>
<keyword evidence="2" id="KW-1185">Reference proteome</keyword>